<feature type="domain" description="Histidine kinase" evidence="13">
    <location>
        <begin position="398"/>
        <end position="616"/>
    </location>
</feature>
<dbReference type="Gene3D" id="1.10.8.500">
    <property type="entry name" value="HAMP domain in histidine kinase"/>
    <property type="match status" value="1"/>
</dbReference>
<sequence length="622" mass="70961">MNLNIRGHKRFLSSIRFKFVIVYVLVNIISMQVIGLYFSNQLKAKNINTFQTSIIEQEKKLNYNIQEELIKKDNEGNNEKNIDADIRKIASEYSSPKLILLNIVDKDLRVIASSATNGNENYLGKRSVDPIVKQAIKEGKSIKKEQTFGDKKVCFIYANPIKKGEEVLGVTYIVSDIESVYNDVYDITKIFILATIFSLFTVIVIGLFAAKTITNPIEKMSAQVKTMVDGDYRGVIGIQTKDEIGDLAYVFNQISAKIKEEQAVTESEKIKLDTIINSMADGIISADSSGKIVLINESAKEILNIAENEEIAIGKDALEILGIIQYKSIKEIILEEDSILITKTEAEEEYLYRLEFTEVLSNNNNNLRKTDVDSYIIVLYDVTEKEREEKERREFVSTVSHELRTPLTTMVGYVEMLEEGAIKDKKLAGEFINTIHKETKRMIRMVNELMQLGKMDREKEHYNKELIDINKLIGKIVERFQMAHPEKEFKLLIPAESIFVEADQDKLIQVFDNIINNAIKYSPGKKDIMVRVRQNHSQSRVSINVKDNGIGIPISQVEKVFNRFYRVDKSRQREMGGTGLGLSLAKSIVEAHKGKIWIQSKEKYGTSVFVMLPSVIFVDEWE</sequence>
<keyword evidence="4" id="KW-1003">Cell membrane</keyword>
<evidence type="ECO:0000256" key="7">
    <source>
        <dbReference type="ARBA" id="ARBA00022741"/>
    </source>
</evidence>
<evidence type="ECO:0000256" key="4">
    <source>
        <dbReference type="ARBA" id="ARBA00022475"/>
    </source>
</evidence>
<keyword evidence="12" id="KW-1133">Transmembrane helix</keyword>
<dbReference type="InterPro" id="IPR003594">
    <property type="entry name" value="HATPase_dom"/>
</dbReference>
<dbReference type="PROSITE" id="PS50109">
    <property type="entry name" value="HIS_KIN"/>
    <property type="match status" value="1"/>
</dbReference>
<dbReference type="Pfam" id="PF00672">
    <property type="entry name" value="HAMP"/>
    <property type="match status" value="1"/>
</dbReference>
<dbReference type="SMART" id="SM00304">
    <property type="entry name" value="HAMP"/>
    <property type="match status" value="1"/>
</dbReference>
<dbReference type="PANTHER" id="PTHR45453">
    <property type="entry name" value="PHOSPHATE REGULON SENSOR PROTEIN PHOR"/>
    <property type="match status" value="1"/>
</dbReference>
<dbReference type="Pfam" id="PF00512">
    <property type="entry name" value="HisKA"/>
    <property type="match status" value="1"/>
</dbReference>
<dbReference type="PROSITE" id="PS50112">
    <property type="entry name" value="PAS"/>
    <property type="match status" value="1"/>
</dbReference>
<feature type="domain" description="PAS" evidence="14">
    <location>
        <begin position="268"/>
        <end position="309"/>
    </location>
</feature>
<dbReference type="Proteomes" id="UP000070467">
    <property type="component" value="Unassembled WGS sequence"/>
</dbReference>
<evidence type="ECO:0000259" key="15">
    <source>
        <dbReference type="PROSITE" id="PS50885"/>
    </source>
</evidence>
<dbReference type="InterPro" id="IPR004358">
    <property type="entry name" value="Sig_transdc_His_kin-like_C"/>
</dbReference>
<evidence type="ECO:0000259" key="14">
    <source>
        <dbReference type="PROSITE" id="PS50112"/>
    </source>
</evidence>
<evidence type="ECO:0000256" key="8">
    <source>
        <dbReference type="ARBA" id="ARBA00022777"/>
    </source>
</evidence>
<proteinExistence type="predicted"/>
<dbReference type="InterPro" id="IPR057640">
    <property type="entry name" value="Cache_WalK"/>
</dbReference>
<accession>A0ABR5TPU1</accession>
<comment type="caution">
    <text evidence="16">The sequence shown here is derived from an EMBL/GenBank/DDBJ whole genome shotgun (WGS) entry which is preliminary data.</text>
</comment>
<keyword evidence="10" id="KW-0902">Two-component regulatory system</keyword>
<keyword evidence="8 16" id="KW-0418">Kinase</keyword>
<dbReference type="PROSITE" id="PS50885">
    <property type="entry name" value="HAMP"/>
    <property type="match status" value="1"/>
</dbReference>
<dbReference type="PANTHER" id="PTHR45453:SF1">
    <property type="entry name" value="PHOSPHATE REGULON SENSOR PROTEIN PHOR"/>
    <property type="match status" value="1"/>
</dbReference>
<dbReference type="InterPro" id="IPR036890">
    <property type="entry name" value="HATPase_C_sf"/>
</dbReference>
<dbReference type="CDD" id="cd00130">
    <property type="entry name" value="PAS"/>
    <property type="match status" value="1"/>
</dbReference>
<dbReference type="GO" id="GO:0016301">
    <property type="term" value="F:kinase activity"/>
    <property type="evidence" value="ECO:0007669"/>
    <property type="project" value="UniProtKB-KW"/>
</dbReference>
<dbReference type="Gene3D" id="3.30.565.10">
    <property type="entry name" value="Histidine kinase-like ATPase, C-terminal domain"/>
    <property type="match status" value="1"/>
</dbReference>
<dbReference type="SUPFAM" id="SSF55874">
    <property type="entry name" value="ATPase domain of HSP90 chaperone/DNA topoisomerase II/histidine kinase"/>
    <property type="match status" value="1"/>
</dbReference>
<dbReference type="Pfam" id="PF02518">
    <property type="entry name" value="HATPase_c"/>
    <property type="match status" value="1"/>
</dbReference>
<evidence type="ECO:0000256" key="12">
    <source>
        <dbReference type="SAM" id="Phobius"/>
    </source>
</evidence>
<evidence type="ECO:0000256" key="9">
    <source>
        <dbReference type="ARBA" id="ARBA00022840"/>
    </source>
</evidence>
<dbReference type="SUPFAM" id="SSF55785">
    <property type="entry name" value="PYP-like sensor domain (PAS domain)"/>
    <property type="match status" value="1"/>
</dbReference>
<dbReference type="Gene3D" id="1.10.287.130">
    <property type="match status" value="1"/>
</dbReference>
<dbReference type="SMART" id="SM00387">
    <property type="entry name" value="HATPase_c"/>
    <property type="match status" value="1"/>
</dbReference>
<evidence type="ECO:0000256" key="11">
    <source>
        <dbReference type="ARBA" id="ARBA00023136"/>
    </source>
</evidence>
<dbReference type="EC" id="2.7.13.3" evidence="3"/>
<feature type="domain" description="HAMP" evidence="15">
    <location>
        <begin position="211"/>
        <end position="263"/>
    </location>
</feature>
<evidence type="ECO:0000313" key="17">
    <source>
        <dbReference type="Proteomes" id="UP000070467"/>
    </source>
</evidence>
<dbReference type="InterPro" id="IPR013767">
    <property type="entry name" value="PAS_fold"/>
</dbReference>
<evidence type="ECO:0000256" key="1">
    <source>
        <dbReference type="ARBA" id="ARBA00000085"/>
    </source>
</evidence>
<dbReference type="InterPro" id="IPR005467">
    <property type="entry name" value="His_kinase_dom"/>
</dbReference>
<dbReference type="CDD" id="cd00082">
    <property type="entry name" value="HisKA"/>
    <property type="match status" value="1"/>
</dbReference>
<evidence type="ECO:0000256" key="3">
    <source>
        <dbReference type="ARBA" id="ARBA00012438"/>
    </source>
</evidence>
<evidence type="ECO:0000313" key="16">
    <source>
        <dbReference type="EMBL" id="KXB58726.1"/>
    </source>
</evidence>
<evidence type="ECO:0000256" key="6">
    <source>
        <dbReference type="ARBA" id="ARBA00022679"/>
    </source>
</evidence>
<keyword evidence="7" id="KW-0547">Nucleotide-binding</keyword>
<evidence type="ECO:0000256" key="10">
    <source>
        <dbReference type="ARBA" id="ARBA00023012"/>
    </source>
</evidence>
<evidence type="ECO:0000256" key="2">
    <source>
        <dbReference type="ARBA" id="ARBA00004651"/>
    </source>
</evidence>
<dbReference type="InterPro" id="IPR036097">
    <property type="entry name" value="HisK_dim/P_sf"/>
</dbReference>
<reference evidence="16 17" key="1">
    <citation type="submission" date="2016-01" db="EMBL/GenBank/DDBJ databases">
        <authorList>
            <person name="Mitreva M."/>
            <person name="Pepin K.H."/>
            <person name="Mihindukulasuriya K.A."/>
            <person name="Fulton R."/>
            <person name="Fronick C."/>
            <person name="O'Laughlin M."/>
            <person name="Miner T."/>
            <person name="Herter B."/>
            <person name="Rosa B.A."/>
            <person name="Cordes M."/>
            <person name="Tomlinson C."/>
            <person name="Wollam A."/>
            <person name="Palsikar V.B."/>
            <person name="Mardis E.R."/>
            <person name="Wilson R.K."/>
        </authorList>
    </citation>
    <scope>NUCLEOTIDE SEQUENCE [LARGE SCALE GENOMIC DNA]</scope>
    <source>
        <strain evidence="16 17">KA00071</strain>
    </source>
</reference>
<dbReference type="SMART" id="SM00388">
    <property type="entry name" value="HisKA"/>
    <property type="match status" value="1"/>
</dbReference>
<comment type="catalytic activity">
    <reaction evidence="1">
        <text>ATP + protein L-histidine = ADP + protein N-phospho-L-histidine.</text>
        <dbReference type="EC" id="2.7.13.3"/>
    </reaction>
</comment>
<evidence type="ECO:0000259" key="13">
    <source>
        <dbReference type="PROSITE" id="PS50109"/>
    </source>
</evidence>
<keyword evidence="12" id="KW-0812">Transmembrane</keyword>
<dbReference type="InterPro" id="IPR035965">
    <property type="entry name" value="PAS-like_dom_sf"/>
</dbReference>
<dbReference type="RefSeq" id="WP_083505605.1">
    <property type="nucleotide sequence ID" value="NZ_KQ959860.1"/>
</dbReference>
<dbReference type="InterPro" id="IPR000014">
    <property type="entry name" value="PAS"/>
</dbReference>
<feature type="transmembrane region" description="Helical" evidence="12">
    <location>
        <begin position="190"/>
        <end position="210"/>
    </location>
</feature>
<keyword evidence="5" id="KW-0597">Phosphoprotein</keyword>
<organism evidence="16 17">
    <name type="scientific">Gemelliphila asaccharolytica</name>
    <dbReference type="NCBI Taxonomy" id="502393"/>
    <lineage>
        <taxon>Bacteria</taxon>
        <taxon>Bacillati</taxon>
        <taxon>Bacillota</taxon>
        <taxon>Bacilli</taxon>
        <taxon>Bacillales</taxon>
        <taxon>Gemellaceae</taxon>
        <taxon>Gemelliphila</taxon>
    </lineage>
</organism>
<dbReference type="InterPro" id="IPR003661">
    <property type="entry name" value="HisK_dim/P_dom"/>
</dbReference>
<keyword evidence="9" id="KW-0067">ATP-binding</keyword>
<dbReference type="Pfam" id="PF00989">
    <property type="entry name" value="PAS"/>
    <property type="match status" value="1"/>
</dbReference>
<dbReference type="Pfam" id="PF23846">
    <property type="entry name" value="Cache_WalK"/>
    <property type="match status" value="1"/>
</dbReference>
<feature type="transmembrane region" description="Helical" evidence="12">
    <location>
        <begin position="20"/>
        <end position="38"/>
    </location>
</feature>
<name>A0ABR5TPU1_9BACL</name>
<dbReference type="PRINTS" id="PR00344">
    <property type="entry name" value="BCTRLSENSOR"/>
</dbReference>
<dbReference type="EMBL" id="LSDB01000007">
    <property type="protein sequence ID" value="KXB58726.1"/>
    <property type="molecule type" value="Genomic_DNA"/>
</dbReference>
<dbReference type="InterPro" id="IPR003660">
    <property type="entry name" value="HAMP_dom"/>
</dbReference>
<comment type="subcellular location">
    <subcellularLocation>
        <location evidence="2">Cell membrane</location>
        <topology evidence="2">Multi-pass membrane protein</topology>
    </subcellularLocation>
</comment>
<protein>
    <recommendedName>
        <fullName evidence="3">histidine kinase</fullName>
        <ecNumber evidence="3">2.7.13.3</ecNumber>
    </recommendedName>
</protein>
<gene>
    <name evidence="16" type="ORF">HMPREF1871_00275</name>
</gene>
<dbReference type="SUPFAM" id="SSF47384">
    <property type="entry name" value="Homodimeric domain of signal transducing histidine kinase"/>
    <property type="match status" value="1"/>
</dbReference>
<dbReference type="Gene3D" id="3.30.450.20">
    <property type="entry name" value="PAS domain"/>
    <property type="match status" value="2"/>
</dbReference>
<dbReference type="SUPFAM" id="SSF158472">
    <property type="entry name" value="HAMP domain-like"/>
    <property type="match status" value="1"/>
</dbReference>
<dbReference type="CDD" id="cd06225">
    <property type="entry name" value="HAMP"/>
    <property type="match status" value="1"/>
</dbReference>
<dbReference type="SMART" id="SM00091">
    <property type="entry name" value="PAS"/>
    <property type="match status" value="1"/>
</dbReference>
<keyword evidence="17" id="KW-1185">Reference proteome</keyword>
<dbReference type="InterPro" id="IPR050351">
    <property type="entry name" value="BphY/WalK/GraS-like"/>
</dbReference>
<evidence type="ECO:0000256" key="5">
    <source>
        <dbReference type="ARBA" id="ARBA00022553"/>
    </source>
</evidence>
<dbReference type="CDD" id="cd00075">
    <property type="entry name" value="HATPase"/>
    <property type="match status" value="1"/>
</dbReference>
<keyword evidence="6" id="KW-0808">Transferase</keyword>
<keyword evidence="11 12" id="KW-0472">Membrane</keyword>